<comment type="caution">
    <text evidence="1">The sequence shown here is derived from an EMBL/GenBank/DDBJ whole genome shotgun (WGS) entry which is preliminary data.</text>
</comment>
<gene>
    <name evidence="1" type="ORF">MHA02_18950</name>
</gene>
<dbReference type="AlphaFoldDB" id="A0A512IP82"/>
<evidence type="ECO:0000313" key="2">
    <source>
        <dbReference type="Proteomes" id="UP000321258"/>
    </source>
</evidence>
<protein>
    <submittedName>
        <fullName evidence="1">Uncharacterized protein</fullName>
    </submittedName>
</protein>
<organism evidence="1 2">
    <name type="scientific">Methylobacterium haplocladii</name>
    <dbReference type="NCBI Taxonomy" id="1176176"/>
    <lineage>
        <taxon>Bacteria</taxon>
        <taxon>Pseudomonadati</taxon>
        <taxon>Pseudomonadota</taxon>
        <taxon>Alphaproteobacteria</taxon>
        <taxon>Hyphomicrobiales</taxon>
        <taxon>Methylobacteriaceae</taxon>
        <taxon>Methylobacterium</taxon>
    </lineage>
</organism>
<accession>A0A512IP82</accession>
<sequence length="84" mass="9179">MIHVEAQHIEIRTPRLQRGHAILRMASDRDRGNVGFCIAILRPDLTEDDARMLLDAAPSTATAVATAFAWVGSIALKDCAQSIH</sequence>
<proteinExistence type="predicted"/>
<dbReference type="RefSeq" id="WP_147078395.1">
    <property type="nucleotide sequence ID" value="NZ_BJZT01000018.1"/>
</dbReference>
<dbReference type="Proteomes" id="UP000321258">
    <property type="component" value="Unassembled WGS sequence"/>
</dbReference>
<dbReference type="EMBL" id="BJZT01000018">
    <property type="protein sequence ID" value="GEO99507.1"/>
    <property type="molecule type" value="Genomic_DNA"/>
</dbReference>
<keyword evidence="2" id="KW-1185">Reference proteome</keyword>
<name>A0A512IP82_9HYPH</name>
<evidence type="ECO:0000313" key="1">
    <source>
        <dbReference type="EMBL" id="GEO99507.1"/>
    </source>
</evidence>
<reference evidence="1 2" key="1">
    <citation type="submission" date="2019-07" db="EMBL/GenBank/DDBJ databases">
        <title>Whole genome shotgun sequence of Methylobacterium haplocladii NBRC 107714.</title>
        <authorList>
            <person name="Hosoyama A."/>
            <person name="Uohara A."/>
            <person name="Ohji S."/>
            <person name="Ichikawa N."/>
        </authorList>
    </citation>
    <scope>NUCLEOTIDE SEQUENCE [LARGE SCALE GENOMIC DNA]</scope>
    <source>
        <strain evidence="1 2">NBRC 107714</strain>
    </source>
</reference>